<reference evidence="3" key="1">
    <citation type="journal article" date="2020" name="mSystems">
        <title>Genome- and Community-Level Interaction Insights into Carbon Utilization and Element Cycling Functions of Hydrothermarchaeota in Hydrothermal Sediment.</title>
        <authorList>
            <person name="Zhou Z."/>
            <person name="Liu Y."/>
            <person name="Xu W."/>
            <person name="Pan J."/>
            <person name="Luo Z.H."/>
            <person name="Li M."/>
        </authorList>
    </citation>
    <scope>NUCLEOTIDE SEQUENCE [LARGE SCALE GENOMIC DNA]</scope>
    <source>
        <strain evidence="3">HyVt-386</strain>
    </source>
</reference>
<feature type="transmembrane region" description="Helical" evidence="1">
    <location>
        <begin position="20"/>
        <end position="38"/>
    </location>
</feature>
<dbReference type="PANTHER" id="PTHR41710:SF2">
    <property type="entry name" value="GLYCOSYL TRANSFERASE FAMILY 39_83 DOMAIN-CONTAINING PROTEIN"/>
    <property type="match status" value="1"/>
</dbReference>
<feature type="transmembrane region" description="Helical" evidence="1">
    <location>
        <begin position="326"/>
        <end position="347"/>
    </location>
</feature>
<evidence type="ECO:0000256" key="1">
    <source>
        <dbReference type="SAM" id="Phobius"/>
    </source>
</evidence>
<feature type="transmembrane region" description="Helical" evidence="1">
    <location>
        <begin position="268"/>
        <end position="295"/>
    </location>
</feature>
<name>A0A7J2S1L9_9EURY</name>
<dbReference type="InterPro" id="IPR019962">
    <property type="entry name" value="CHP03663"/>
</dbReference>
<accession>A0A7J2S1L9</accession>
<evidence type="ECO:0000313" key="3">
    <source>
        <dbReference type="EMBL" id="HEC57358.1"/>
    </source>
</evidence>
<sequence>MFQILKSGGAKIVNERNKLYAYLFIAIVTLALILRIYHLDLRPFHHDEAVHGWFACKILSTGDYHYQPWAHGPFQFYITALVFHLSGASELTGRILPAIAGTLLVASVFPLRRYIGEAGAVFLALFLALSPSFLYYSRFFRNDIYLALFSLLVLILVLRYIETPNLHSAALAGLTAGLATSAKENAYVILFIFVSFGILYLIRERGRIRGKELVRENLPAIVTAIVVGCIVYYLFYSFFLKHPYDPFTAIPHAIDHWSSYTGGPSGPFYFYIPLMALYELPVLIFGVCGIIYYWVREKNNTLMLFLTYYFAFLMIVQASLHEKAPWLTVHLILPLSIIAAGFVDKLVQMEGKWVKRAAITVLGITLIFMVANSLALNYIRFVDPAEPMIQAAQPDMHFKEMISRVNEVASGLDGYNTRIIVTDPKLETQLLWNLRDYRKVRWRVDINSTLDAPLIFVHDLDADLVEKRLEERGYMRMEGRILQWYWWKPGDVNLRFILFREMDRDPDGYGVVLFYKE</sequence>
<protein>
    <submittedName>
        <fullName evidence="3">TIGR03663 family protein</fullName>
    </submittedName>
</protein>
<feature type="transmembrane region" description="Helical" evidence="1">
    <location>
        <begin position="218"/>
        <end position="239"/>
    </location>
</feature>
<feature type="domain" description="Glycosyltransferase RgtA/B/C/D-like" evidence="2">
    <location>
        <begin position="71"/>
        <end position="207"/>
    </location>
</feature>
<evidence type="ECO:0000259" key="2">
    <source>
        <dbReference type="Pfam" id="PF13231"/>
    </source>
</evidence>
<keyword evidence="1" id="KW-0812">Transmembrane</keyword>
<dbReference type="NCBIfam" id="TIGR03663">
    <property type="entry name" value="flippase activity-associated protein Agl23"/>
    <property type="match status" value="1"/>
</dbReference>
<keyword evidence="1" id="KW-0472">Membrane</keyword>
<feature type="transmembrane region" description="Helical" evidence="1">
    <location>
        <begin position="118"/>
        <end position="137"/>
    </location>
</feature>
<dbReference type="Pfam" id="PF13231">
    <property type="entry name" value="PMT_2"/>
    <property type="match status" value="1"/>
</dbReference>
<dbReference type="AlphaFoldDB" id="A0A7J2S1L9"/>
<dbReference type="InterPro" id="IPR038731">
    <property type="entry name" value="RgtA/B/C-like"/>
</dbReference>
<dbReference type="EMBL" id="DRIE01000097">
    <property type="protein sequence ID" value="HEC57358.1"/>
    <property type="molecule type" value="Genomic_DNA"/>
</dbReference>
<gene>
    <name evidence="3" type="ORF">ENI32_05700</name>
</gene>
<feature type="transmembrane region" description="Helical" evidence="1">
    <location>
        <begin position="144"/>
        <end position="161"/>
    </location>
</feature>
<feature type="transmembrane region" description="Helical" evidence="1">
    <location>
        <begin position="185"/>
        <end position="202"/>
    </location>
</feature>
<feature type="transmembrane region" description="Helical" evidence="1">
    <location>
        <begin position="359"/>
        <end position="379"/>
    </location>
</feature>
<dbReference type="PANTHER" id="PTHR41710">
    <property type="entry name" value="GLYCOSYL TRANSFERASE, FAMILY 39"/>
    <property type="match status" value="1"/>
</dbReference>
<feature type="transmembrane region" description="Helical" evidence="1">
    <location>
        <begin position="302"/>
        <end position="320"/>
    </location>
</feature>
<organism evidence="3">
    <name type="scientific">Candidatus Syntropharchaeum butanivorans</name>
    <dbReference type="NCBI Taxonomy" id="1839936"/>
    <lineage>
        <taxon>Archaea</taxon>
        <taxon>Methanobacteriati</taxon>
        <taxon>Methanobacteriota</taxon>
        <taxon>Stenosarchaea group</taxon>
        <taxon>Methanomicrobia</taxon>
        <taxon>Methanosarcinales</taxon>
        <taxon>ANME-2 cluster</taxon>
        <taxon>Candidatus Syntropharchaeum</taxon>
    </lineage>
</organism>
<keyword evidence="1" id="KW-1133">Transmembrane helix</keyword>
<proteinExistence type="predicted"/>
<dbReference type="Proteomes" id="UP000885936">
    <property type="component" value="Unassembled WGS sequence"/>
</dbReference>
<comment type="caution">
    <text evidence="3">The sequence shown here is derived from an EMBL/GenBank/DDBJ whole genome shotgun (WGS) entry which is preliminary data.</text>
</comment>